<sequence length="82" mass="9096">MSKSCLITGKKTISGFHVSHSNAHAKRKMFANLSKRALKNPATGRTVTVTISMRGLRTLKKWNREGKTYDLAEMKKVAAMCA</sequence>
<keyword evidence="2 5" id="KW-0689">Ribosomal protein</keyword>
<dbReference type="NCBIfam" id="TIGR00009">
    <property type="entry name" value="L28"/>
    <property type="match status" value="1"/>
</dbReference>
<accession>A0A1F7V8D2</accession>
<dbReference type="GO" id="GO:0006412">
    <property type="term" value="P:translation"/>
    <property type="evidence" value="ECO:0007669"/>
    <property type="project" value="UniProtKB-UniRule"/>
</dbReference>
<dbReference type="SUPFAM" id="SSF143800">
    <property type="entry name" value="L28p-like"/>
    <property type="match status" value="1"/>
</dbReference>
<dbReference type="InterPro" id="IPR034704">
    <property type="entry name" value="Ribosomal_bL28/bL31-like_sf"/>
</dbReference>
<dbReference type="PANTHER" id="PTHR39080">
    <property type="entry name" value="50S RIBOSOMAL PROTEIN L28"/>
    <property type="match status" value="1"/>
</dbReference>
<dbReference type="PANTHER" id="PTHR39080:SF1">
    <property type="entry name" value="LARGE RIBOSOMAL SUBUNIT PROTEIN BL28A"/>
    <property type="match status" value="1"/>
</dbReference>
<evidence type="ECO:0000256" key="2">
    <source>
        <dbReference type="ARBA" id="ARBA00022980"/>
    </source>
</evidence>
<dbReference type="InterPro" id="IPR026569">
    <property type="entry name" value="Ribosomal_bL28"/>
</dbReference>
<dbReference type="Gene3D" id="2.30.170.40">
    <property type="entry name" value="Ribosomal protein L28/L24"/>
    <property type="match status" value="1"/>
</dbReference>
<dbReference type="GO" id="GO:0003735">
    <property type="term" value="F:structural constituent of ribosome"/>
    <property type="evidence" value="ECO:0007669"/>
    <property type="project" value="InterPro"/>
</dbReference>
<evidence type="ECO:0000256" key="4">
    <source>
        <dbReference type="ARBA" id="ARBA00035174"/>
    </source>
</evidence>
<dbReference type="Pfam" id="PF00830">
    <property type="entry name" value="Ribosomal_L28"/>
    <property type="match status" value="1"/>
</dbReference>
<evidence type="ECO:0000256" key="3">
    <source>
        <dbReference type="ARBA" id="ARBA00023274"/>
    </source>
</evidence>
<dbReference type="EMBL" id="MGEQ01000007">
    <property type="protein sequence ID" value="OGL86691.1"/>
    <property type="molecule type" value="Genomic_DNA"/>
</dbReference>
<comment type="similarity">
    <text evidence="1 5">Belongs to the bacterial ribosomal protein bL28 family.</text>
</comment>
<evidence type="ECO:0000313" key="6">
    <source>
        <dbReference type="EMBL" id="OGL86691.1"/>
    </source>
</evidence>
<dbReference type="InterPro" id="IPR050096">
    <property type="entry name" value="Bacterial_rp_bL28"/>
</dbReference>
<dbReference type="InterPro" id="IPR001383">
    <property type="entry name" value="Ribosomal_bL28_bact-type"/>
</dbReference>
<dbReference type="GO" id="GO:0005840">
    <property type="term" value="C:ribosome"/>
    <property type="evidence" value="ECO:0007669"/>
    <property type="project" value="UniProtKB-KW"/>
</dbReference>
<organism evidence="6 7">
    <name type="scientific">Candidatus Uhrbacteria bacterium RIFCSPLOWO2_02_FULL_48_18</name>
    <dbReference type="NCBI Taxonomy" id="1802408"/>
    <lineage>
        <taxon>Bacteria</taxon>
        <taxon>Candidatus Uhriibacteriota</taxon>
    </lineage>
</organism>
<evidence type="ECO:0000313" key="7">
    <source>
        <dbReference type="Proteomes" id="UP000176593"/>
    </source>
</evidence>
<dbReference type="HAMAP" id="MF_00373">
    <property type="entry name" value="Ribosomal_bL28"/>
    <property type="match status" value="1"/>
</dbReference>
<gene>
    <name evidence="5" type="primary">rpmB</name>
    <name evidence="6" type="ORF">A3I41_05145</name>
</gene>
<evidence type="ECO:0000256" key="5">
    <source>
        <dbReference type="HAMAP-Rule" id="MF_00373"/>
    </source>
</evidence>
<reference evidence="6 7" key="1">
    <citation type="journal article" date="2016" name="Nat. Commun.">
        <title>Thousands of microbial genomes shed light on interconnected biogeochemical processes in an aquifer system.</title>
        <authorList>
            <person name="Anantharaman K."/>
            <person name="Brown C.T."/>
            <person name="Hug L.A."/>
            <person name="Sharon I."/>
            <person name="Castelle C.J."/>
            <person name="Probst A.J."/>
            <person name="Thomas B.C."/>
            <person name="Singh A."/>
            <person name="Wilkins M.J."/>
            <person name="Karaoz U."/>
            <person name="Brodie E.L."/>
            <person name="Williams K.H."/>
            <person name="Hubbard S.S."/>
            <person name="Banfield J.F."/>
        </authorList>
    </citation>
    <scope>NUCLEOTIDE SEQUENCE [LARGE SCALE GENOMIC DNA]</scope>
</reference>
<dbReference type="GO" id="GO:1990904">
    <property type="term" value="C:ribonucleoprotein complex"/>
    <property type="evidence" value="ECO:0007669"/>
    <property type="project" value="UniProtKB-KW"/>
</dbReference>
<keyword evidence="3 5" id="KW-0687">Ribonucleoprotein</keyword>
<dbReference type="AlphaFoldDB" id="A0A1F7V8D2"/>
<proteinExistence type="inferred from homology"/>
<protein>
    <recommendedName>
        <fullName evidence="4 5">Large ribosomal subunit protein bL28</fullName>
    </recommendedName>
</protein>
<dbReference type="Proteomes" id="UP000176593">
    <property type="component" value="Unassembled WGS sequence"/>
</dbReference>
<dbReference type="InterPro" id="IPR037147">
    <property type="entry name" value="Ribosomal_bL28_sf"/>
</dbReference>
<evidence type="ECO:0000256" key="1">
    <source>
        <dbReference type="ARBA" id="ARBA00008760"/>
    </source>
</evidence>
<comment type="caution">
    <text evidence="6">The sequence shown here is derived from an EMBL/GenBank/DDBJ whole genome shotgun (WGS) entry which is preliminary data.</text>
</comment>
<name>A0A1F7V8D2_9BACT</name>